<accession>A0A066VQJ5</accession>
<dbReference type="GO" id="GO:0016787">
    <property type="term" value="F:hydrolase activity"/>
    <property type="evidence" value="ECO:0007669"/>
    <property type="project" value="UniProtKB-KW"/>
</dbReference>
<name>A0A066VQJ5_TILAU</name>
<dbReference type="InterPro" id="IPR027417">
    <property type="entry name" value="P-loop_NTPase"/>
</dbReference>
<dbReference type="AlphaFoldDB" id="A0A066VQJ5"/>
<dbReference type="HOGENOM" id="CLU_000809_1_1_1"/>
<feature type="domain" description="Helicase C-terminal" evidence="5">
    <location>
        <begin position="606"/>
        <end position="763"/>
    </location>
</feature>
<feature type="compositionally biased region" description="Basic and acidic residues" evidence="3">
    <location>
        <begin position="1185"/>
        <end position="1202"/>
    </location>
</feature>
<evidence type="ECO:0000256" key="1">
    <source>
        <dbReference type="ARBA" id="ARBA00022741"/>
    </source>
</evidence>
<dbReference type="PANTHER" id="PTHR47957:SF3">
    <property type="entry name" value="ATP-DEPENDENT HELICASE HRQ1"/>
    <property type="match status" value="1"/>
</dbReference>
<feature type="region of interest" description="Disordered" evidence="3">
    <location>
        <begin position="1104"/>
        <end position="1144"/>
    </location>
</feature>
<dbReference type="InterPro" id="IPR055227">
    <property type="entry name" value="HRQ1_WHD"/>
</dbReference>
<evidence type="ECO:0000256" key="3">
    <source>
        <dbReference type="SAM" id="MobiDB-lite"/>
    </source>
</evidence>
<feature type="region of interest" description="Disordered" evidence="3">
    <location>
        <begin position="1162"/>
        <end position="1211"/>
    </location>
</feature>
<dbReference type="Pfam" id="PF22982">
    <property type="entry name" value="WHD_HRQ1"/>
    <property type="match status" value="1"/>
</dbReference>
<dbReference type="Proteomes" id="UP000027361">
    <property type="component" value="Unassembled WGS sequence"/>
</dbReference>
<sequence>MPALYTREEPWPDHFVQLERTFKAVNIIYSFCSARKHMVTSFDVIKSGVEAQLRRPLEMVDLAQIKSLCPDLINFAYVDSQLLQVHFEGAKAVEGGAKPLNGLEGDGLTYRQRAEAKRIALDSIYCQTAKDISVAPLLPVDFAGFPAAGAGWQADIEPSEVGGFSAPLVSLAEVEARKEVERTRDKIDRGEGYVLLFEFNDGTTSGPKATSRRPFRGRGPPSRGYKEHRLRPALTFLPSTQSMQKLIKKRNAKFEQAVLELLAACKVKEEDPVMLLVEAALHHVPVDPELDQTQRLQLEVDTPQRKRFKFQHLLQNPDDRDSIEEIIEQLKARSDYKDQIVPGGRRTFPQREAKFGELDFELSQELVHALVQTNGIERFYTHQAEALNALDAGNSVIVSTSTSSGKSLIYQIPTLRALESNQDATAFFIFPTKALAQDQRRSLQDLLHEYSGLDDILVATYDGDTDRDLRKDIRNKASVIFTNPDMLHQAILPSEEVWRRFLRNLRVVVVDELHTYNGVFGAHVSFIMRRLRRICTALGNHKVQFISCSATVANPKEHMQTLFGIEDVHVVIDDGSPTGKKEWVIWNPPYIDPADPAQGRVGAYSEVSRIFIHLVERGVRTIVFTKVRRTCEIVIRQVRNDLLLEDRHDIVDKVMAYRSGYSPHDRRKIEQDMFKGQLLGIVATSALELGIDIGSLDAVIMLGFPYSISSLRQQAGRAGRRQKDSLSVLIGEPWPTDQHYMRNPENVFTEPDAALSVDLGNDFIMESHLQCAASEMPIDPVQDEQYFGPSLQTLCSTRLEYDGQGFYHSREDVGTNPSKDVAIRGARQVTYTYIDDTPGRAGGPRVMEEVEIDRAIFEAFEGAVFMHQGLSFICREVSHEKFIARMYQADVNYHTRVRDHTDIDAVETHRIRTLTDTPVLAYFGKVTISSRIWGYFKVDRRANILDSVDVDCPPYIRHTKGMWIDVPAWLVNALSEKTINAAAAIHAAEHALLSLTPMFVITAAGDVQTECKIAEREYGKKPTARRRPARLIFYDMPGQNGGVCSKAFAHLDGLLRIATAVIEACSCLDGCLSCVISPVCEHANTVTSKVGALAVLRGLAGREPFDPDLPQQNEPGHASGSLGPSASLQHTVREASPVRAARDTGEVPIETLDEVLPPSLQASQQATANRAPPGTARAPPGVSRTFEEGEDARTPGPEEKTHNAYAVQFNV</sequence>
<dbReference type="SMART" id="SM01075">
    <property type="entry name" value="CDT1"/>
    <property type="match status" value="1"/>
</dbReference>
<dbReference type="GO" id="GO:0006289">
    <property type="term" value="P:nucleotide-excision repair"/>
    <property type="evidence" value="ECO:0007669"/>
    <property type="project" value="TreeGrafter"/>
</dbReference>
<proteinExistence type="predicted"/>
<dbReference type="SUPFAM" id="SSF46785">
    <property type="entry name" value="Winged helix' DNA-binding domain"/>
    <property type="match status" value="1"/>
</dbReference>
<dbReference type="InterPro" id="IPR014939">
    <property type="entry name" value="CDT1_Gemini-bd-like"/>
</dbReference>
<dbReference type="STRING" id="1037660.A0A066VQJ5"/>
<dbReference type="InParanoid" id="A0A066VQJ5"/>
<dbReference type="PANTHER" id="PTHR47957">
    <property type="entry name" value="ATP-DEPENDENT HELICASE HRQ1"/>
    <property type="match status" value="1"/>
</dbReference>
<dbReference type="Pfam" id="PF00270">
    <property type="entry name" value="DEAD"/>
    <property type="match status" value="1"/>
</dbReference>
<dbReference type="InterPro" id="IPR018973">
    <property type="entry name" value="MZB"/>
</dbReference>
<dbReference type="GO" id="GO:0036297">
    <property type="term" value="P:interstrand cross-link repair"/>
    <property type="evidence" value="ECO:0007669"/>
    <property type="project" value="TreeGrafter"/>
</dbReference>
<dbReference type="Pfam" id="PF00271">
    <property type="entry name" value="Helicase_C"/>
    <property type="match status" value="1"/>
</dbReference>
<dbReference type="InterPro" id="IPR011545">
    <property type="entry name" value="DEAD/DEAH_box_helicase_dom"/>
</dbReference>
<dbReference type="PROSITE" id="PS51194">
    <property type="entry name" value="HELICASE_CTER"/>
    <property type="match status" value="1"/>
</dbReference>
<dbReference type="RefSeq" id="XP_013241585.1">
    <property type="nucleotide sequence ID" value="XM_013386131.1"/>
</dbReference>
<dbReference type="CDD" id="cd18797">
    <property type="entry name" value="SF2_C_Hrq"/>
    <property type="match status" value="1"/>
</dbReference>
<reference evidence="6 7" key="1">
    <citation type="submission" date="2014-05" db="EMBL/GenBank/DDBJ databases">
        <title>Draft genome sequence of a rare smut relative, Tilletiaria anomala UBC 951.</title>
        <authorList>
            <consortium name="DOE Joint Genome Institute"/>
            <person name="Toome M."/>
            <person name="Kuo A."/>
            <person name="Henrissat B."/>
            <person name="Lipzen A."/>
            <person name="Tritt A."/>
            <person name="Yoshinaga Y."/>
            <person name="Zane M."/>
            <person name="Barry K."/>
            <person name="Grigoriev I.V."/>
            <person name="Spatafora J.W."/>
            <person name="Aimea M.C."/>
        </authorList>
    </citation>
    <scope>NUCLEOTIDE SEQUENCE [LARGE SCALE GENOMIC DNA]</scope>
    <source>
        <strain evidence="6 7">UBC 951</strain>
    </source>
</reference>
<dbReference type="SMART" id="SM00487">
    <property type="entry name" value="DEXDc"/>
    <property type="match status" value="1"/>
</dbReference>
<dbReference type="InterPro" id="IPR001650">
    <property type="entry name" value="Helicase_C-like"/>
</dbReference>
<evidence type="ECO:0000313" key="7">
    <source>
        <dbReference type="Proteomes" id="UP000027361"/>
    </source>
</evidence>
<dbReference type="OMA" id="GAVHLHQ"/>
<feature type="region of interest" description="Disordered" evidence="3">
    <location>
        <begin position="204"/>
        <end position="226"/>
    </location>
</feature>
<gene>
    <name evidence="6" type="ORF">K437DRAFT_226999</name>
</gene>
<dbReference type="EMBL" id="JMSN01000084">
    <property type="protein sequence ID" value="KDN41069.1"/>
    <property type="molecule type" value="Genomic_DNA"/>
</dbReference>
<dbReference type="InterPro" id="IPR014001">
    <property type="entry name" value="Helicase_ATP-bd"/>
</dbReference>
<dbReference type="FunCoup" id="A0A066VQJ5">
    <property type="interactions" value="254"/>
</dbReference>
<dbReference type="GeneID" id="25262601"/>
<feature type="domain" description="Helicase ATP-binding" evidence="4">
    <location>
        <begin position="387"/>
        <end position="570"/>
    </location>
</feature>
<keyword evidence="6" id="KW-0378">Hydrolase</keyword>
<dbReference type="GO" id="GO:0005634">
    <property type="term" value="C:nucleus"/>
    <property type="evidence" value="ECO:0007669"/>
    <property type="project" value="TreeGrafter"/>
</dbReference>
<keyword evidence="7" id="KW-1185">Reference proteome</keyword>
<dbReference type="GO" id="GO:0043138">
    <property type="term" value="F:3'-5' DNA helicase activity"/>
    <property type="evidence" value="ECO:0007669"/>
    <property type="project" value="TreeGrafter"/>
</dbReference>
<dbReference type="Gene3D" id="3.40.50.300">
    <property type="entry name" value="P-loop containing nucleotide triphosphate hydrolases"/>
    <property type="match status" value="2"/>
</dbReference>
<evidence type="ECO:0000256" key="2">
    <source>
        <dbReference type="ARBA" id="ARBA00022840"/>
    </source>
</evidence>
<dbReference type="SMART" id="SM00490">
    <property type="entry name" value="HELICc"/>
    <property type="match status" value="1"/>
</dbReference>
<dbReference type="Pfam" id="PF09369">
    <property type="entry name" value="MZB"/>
    <property type="match status" value="1"/>
</dbReference>
<dbReference type="SUPFAM" id="SSF52540">
    <property type="entry name" value="P-loop containing nucleoside triphosphate hydrolases"/>
    <property type="match status" value="1"/>
</dbReference>
<dbReference type="OrthoDB" id="18781at2759"/>
<protein>
    <submittedName>
        <fullName evidence="6">p-loop containing nucleoside triphosphate hydrolase protein</fullName>
    </submittedName>
</protein>
<keyword evidence="1" id="KW-0547">Nucleotide-binding</keyword>
<evidence type="ECO:0000259" key="5">
    <source>
        <dbReference type="PROSITE" id="PS51194"/>
    </source>
</evidence>
<dbReference type="InterPro" id="IPR036390">
    <property type="entry name" value="WH_DNA-bd_sf"/>
</dbReference>
<feature type="compositionally biased region" description="Low complexity" evidence="3">
    <location>
        <begin position="1166"/>
        <end position="1181"/>
    </location>
</feature>
<dbReference type="Pfam" id="PF08839">
    <property type="entry name" value="CDT1"/>
    <property type="match status" value="1"/>
</dbReference>
<evidence type="ECO:0000313" key="6">
    <source>
        <dbReference type="EMBL" id="KDN41069.1"/>
    </source>
</evidence>
<dbReference type="PROSITE" id="PS51192">
    <property type="entry name" value="HELICASE_ATP_BIND_1"/>
    <property type="match status" value="1"/>
</dbReference>
<evidence type="ECO:0000259" key="4">
    <source>
        <dbReference type="PROSITE" id="PS51192"/>
    </source>
</evidence>
<comment type="caution">
    <text evidence="6">The sequence shown here is derived from an EMBL/GenBank/DDBJ whole genome shotgun (WGS) entry which is preliminary data.</text>
</comment>
<dbReference type="GO" id="GO:0005524">
    <property type="term" value="F:ATP binding"/>
    <property type="evidence" value="ECO:0007669"/>
    <property type="project" value="UniProtKB-KW"/>
</dbReference>
<organism evidence="6 7">
    <name type="scientific">Tilletiaria anomala (strain ATCC 24038 / CBS 436.72 / UBC 951)</name>
    <dbReference type="NCBI Taxonomy" id="1037660"/>
    <lineage>
        <taxon>Eukaryota</taxon>
        <taxon>Fungi</taxon>
        <taxon>Dikarya</taxon>
        <taxon>Basidiomycota</taxon>
        <taxon>Ustilaginomycotina</taxon>
        <taxon>Exobasidiomycetes</taxon>
        <taxon>Georgefischeriales</taxon>
        <taxon>Tilletiariaceae</taxon>
        <taxon>Tilletiaria</taxon>
    </lineage>
</organism>
<keyword evidence="2" id="KW-0067">ATP-binding</keyword>
<dbReference type="GO" id="GO:0003676">
    <property type="term" value="F:nucleic acid binding"/>
    <property type="evidence" value="ECO:0007669"/>
    <property type="project" value="InterPro"/>
</dbReference>
<dbReference type="CDD" id="cd17923">
    <property type="entry name" value="DEXHc_Hrq1-like"/>
    <property type="match status" value="1"/>
</dbReference>